<dbReference type="AlphaFoldDB" id="X6LPF5"/>
<feature type="non-terminal residue" evidence="4">
    <location>
        <position position="107"/>
    </location>
</feature>
<gene>
    <name evidence="4" type="ORF">RFI_33609</name>
</gene>
<evidence type="ECO:0000313" key="5">
    <source>
        <dbReference type="Proteomes" id="UP000023152"/>
    </source>
</evidence>
<dbReference type="GO" id="GO:0005524">
    <property type="term" value="F:ATP binding"/>
    <property type="evidence" value="ECO:0007669"/>
    <property type="project" value="UniProtKB-KW"/>
</dbReference>
<dbReference type="PANTHER" id="PTHR23073">
    <property type="entry name" value="26S PROTEASOME REGULATORY SUBUNIT"/>
    <property type="match status" value="1"/>
</dbReference>
<comment type="caution">
    <text evidence="4">The sequence shown here is derived from an EMBL/GenBank/DDBJ whole genome shotgun (WGS) entry which is preliminary data.</text>
</comment>
<proteinExistence type="predicted"/>
<organism evidence="4 5">
    <name type="scientific">Reticulomyxa filosa</name>
    <dbReference type="NCBI Taxonomy" id="46433"/>
    <lineage>
        <taxon>Eukaryota</taxon>
        <taxon>Sar</taxon>
        <taxon>Rhizaria</taxon>
        <taxon>Retaria</taxon>
        <taxon>Foraminifera</taxon>
        <taxon>Monothalamids</taxon>
        <taxon>Reticulomyxidae</taxon>
        <taxon>Reticulomyxa</taxon>
    </lineage>
</organism>
<dbReference type="GO" id="GO:0016887">
    <property type="term" value="F:ATP hydrolysis activity"/>
    <property type="evidence" value="ECO:0007669"/>
    <property type="project" value="InterPro"/>
</dbReference>
<feature type="domain" description="ATPase AAA-type core" evidence="3">
    <location>
        <begin position="1"/>
        <end position="105"/>
    </location>
</feature>
<evidence type="ECO:0000256" key="1">
    <source>
        <dbReference type="ARBA" id="ARBA00022741"/>
    </source>
</evidence>
<evidence type="ECO:0000313" key="4">
    <source>
        <dbReference type="EMBL" id="ETO03793.1"/>
    </source>
</evidence>
<reference evidence="4 5" key="1">
    <citation type="journal article" date="2013" name="Curr. Biol.">
        <title>The Genome of the Foraminiferan Reticulomyxa filosa.</title>
        <authorList>
            <person name="Glockner G."/>
            <person name="Hulsmann N."/>
            <person name="Schleicher M."/>
            <person name="Noegel A.A."/>
            <person name="Eichinger L."/>
            <person name="Gallinger C."/>
            <person name="Pawlowski J."/>
            <person name="Sierra R."/>
            <person name="Euteneuer U."/>
            <person name="Pillet L."/>
            <person name="Moustafa A."/>
            <person name="Platzer M."/>
            <person name="Groth M."/>
            <person name="Szafranski K."/>
            <person name="Schliwa M."/>
        </authorList>
    </citation>
    <scope>NUCLEOTIDE SEQUENCE [LARGE SCALE GENOMIC DNA]</scope>
</reference>
<dbReference type="SUPFAM" id="SSF52540">
    <property type="entry name" value="P-loop containing nucleoside triphosphate hydrolases"/>
    <property type="match status" value="1"/>
</dbReference>
<dbReference type="Pfam" id="PF00004">
    <property type="entry name" value="AAA"/>
    <property type="match status" value="1"/>
</dbReference>
<keyword evidence="2" id="KW-0067">ATP-binding</keyword>
<dbReference type="OrthoDB" id="10042665at2759"/>
<dbReference type="Gene3D" id="3.40.50.300">
    <property type="entry name" value="P-loop containing nucleotide triphosphate hydrolases"/>
    <property type="match status" value="1"/>
</dbReference>
<name>X6LPF5_RETFI</name>
<dbReference type="InterPro" id="IPR003959">
    <property type="entry name" value="ATPase_AAA_core"/>
</dbReference>
<evidence type="ECO:0000259" key="3">
    <source>
        <dbReference type="Pfam" id="PF00004"/>
    </source>
</evidence>
<dbReference type="InterPro" id="IPR027417">
    <property type="entry name" value="P-loop_NTPase"/>
</dbReference>
<keyword evidence="5" id="KW-1185">Reference proteome</keyword>
<dbReference type="Proteomes" id="UP000023152">
    <property type="component" value="Unassembled WGS sequence"/>
</dbReference>
<accession>X6LPF5</accession>
<sequence length="107" mass="12212">MANALANHLGKKILLANFPTLKIAHACHMADNGVKNTFQFVFREAKIQNAIVFFDECEALFESRDYSSSFSEVNTALSCIEKYDGIIIMATNRPYDLDEAMYRRIHM</sequence>
<dbReference type="InterPro" id="IPR050221">
    <property type="entry name" value="26S_Proteasome_ATPase"/>
</dbReference>
<evidence type="ECO:0000256" key="2">
    <source>
        <dbReference type="ARBA" id="ARBA00022840"/>
    </source>
</evidence>
<keyword evidence="1" id="KW-0547">Nucleotide-binding</keyword>
<protein>
    <recommendedName>
        <fullName evidence="3">ATPase AAA-type core domain-containing protein</fullName>
    </recommendedName>
</protein>
<dbReference type="EMBL" id="ASPP01031938">
    <property type="protein sequence ID" value="ETO03793.1"/>
    <property type="molecule type" value="Genomic_DNA"/>
</dbReference>